<dbReference type="PANTHER" id="PTHR43805">
    <property type="entry name" value="GLYCEROPHOSPHORYL DIESTER PHOSPHODIESTERASE"/>
    <property type="match status" value="1"/>
</dbReference>
<dbReference type="GO" id="GO:0008889">
    <property type="term" value="F:glycerophosphodiester phosphodiesterase activity"/>
    <property type="evidence" value="ECO:0007669"/>
    <property type="project" value="UniProtKB-EC"/>
</dbReference>
<dbReference type="RefSeq" id="WP_249866075.1">
    <property type="nucleotide sequence ID" value="NZ_CP027059.1"/>
</dbReference>
<dbReference type="CDD" id="cd08613">
    <property type="entry name" value="GDPD_GDE4_like_1"/>
    <property type="match status" value="1"/>
</dbReference>
<dbReference type="PANTHER" id="PTHR43805:SF1">
    <property type="entry name" value="GP-PDE DOMAIN-CONTAINING PROTEIN"/>
    <property type="match status" value="1"/>
</dbReference>
<dbReference type="Gene3D" id="3.20.20.190">
    <property type="entry name" value="Phosphatidylinositol (PI) phosphodiesterase"/>
    <property type="match status" value="1"/>
</dbReference>
<dbReference type="EMBL" id="CP027059">
    <property type="protein sequence ID" value="UQZ84137.1"/>
    <property type="molecule type" value="Genomic_DNA"/>
</dbReference>
<name>A0ABY4RQ69_9BACL</name>
<dbReference type="Pfam" id="PF03009">
    <property type="entry name" value="GDPD"/>
    <property type="match status" value="1"/>
</dbReference>
<dbReference type="EC" id="3.1.4.46" evidence="2"/>
<protein>
    <submittedName>
        <fullName evidence="2">Glycerophosphoryl diester phosphodiesterase 1</fullName>
        <ecNumber evidence="2">3.1.4.46</ecNumber>
    </submittedName>
</protein>
<dbReference type="InterPro" id="IPR017946">
    <property type="entry name" value="PLC-like_Pdiesterase_TIM-brl"/>
</dbReference>
<sequence>MKRLTQQLKRKRIWIALALLAFIYFNNCSWLSDPPQGSPFLLAHRGMSQTFPMEGIMNDTCTAERIYEPEHPYLENTIASMDAAFKEGAAVVEFDVQPTLDGRFVVFHDWTLDCRTNGSGVTREHTVSEMQALDIGYGYTADGGKTHPFRGKGIGMMPTLDEVLSTFPDHEFLIHMKSDDPAEGLLLAQYLRKLPSSRLQQLTVYGGDNPVASAKASIPELRAMSKSTMIRFVLTYAAIGWTGYVPDSLRHSQVHIPEKIAPWLWGWPNRFMTRMTDADVRVIMVGGDGTEFSSGFDTPEDVRQRIPAAYTGGIWTNRIDRIAPLFPKEAP</sequence>
<dbReference type="SUPFAM" id="SSF51695">
    <property type="entry name" value="PLC-like phosphodiesterases"/>
    <property type="match status" value="1"/>
</dbReference>
<reference evidence="2" key="2">
    <citation type="journal article" date="2021" name="J Anim Sci Technol">
        <title>Complete genome sequence of Paenibacillus konkukensis sp. nov. SK3146 as a potential probiotic strain.</title>
        <authorList>
            <person name="Jung H.I."/>
            <person name="Park S."/>
            <person name="Niu K.M."/>
            <person name="Lee S.W."/>
            <person name="Kothari D."/>
            <person name="Yi K.J."/>
            <person name="Kim S.K."/>
        </authorList>
    </citation>
    <scope>NUCLEOTIDE SEQUENCE</scope>
    <source>
        <strain evidence="2">SK3146</strain>
    </source>
</reference>
<gene>
    <name evidence="2" type="primary">glpQ1</name>
    <name evidence="2" type="ORF">SK3146_03370</name>
</gene>
<feature type="domain" description="GP-PDE" evidence="1">
    <location>
        <begin position="39"/>
        <end position="326"/>
    </location>
</feature>
<organism evidence="2 3">
    <name type="scientific">Paenibacillus konkukensis</name>
    <dbReference type="NCBI Taxonomy" id="2020716"/>
    <lineage>
        <taxon>Bacteria</taxon>
        <taxon>Bacillati</taxon>
        <taxon>Bacillota</taxon>
        <taxon>Bacilli</taxon>
        <taxon>Bacillales</taxon>
        <taxon>Paenibacillaceae</taxon>
        <taxon>Paenibacillus</taxon>
    </lineage>
</organism>
<evidence type="ECO:0000313" key="3">
    <source>
        <dbReference type="Proteomes" id="UP001057134"/>
    </source>
</evidence>
<reference evidence="2" key="1">
    <citation type="submission" date="2018-02" db="EMBL/GenBank/DDBJ databases">
        <authorList>
            <person name="Kim S.-K."/>
            <person name="Jung H.-I."/>
            <person name="Lee S.-W."/>
        </authorList>
    </citation>
    <scope>NUCLEOTIDE SEQUENCE</scope>
    <source>
        <strain evidence="2">SK3146</strain>
    </source>
</reference>
<proteinExistence type="predicted"/>
<evidence type="ECO:0000259" key="1">
    <source>
        <dbReference type="PROSITE" id="PS51704"/>
    </source>
</evidence>
<keyword evidence="2" id="KW-0378">Hydrolase</keyword>
<dbReference type="PROSITE" id="PS51704">
    <property type="entry name" value="GP_PDE"/>
    <property type="match status" value="1"/>
</dbReference>
<keyword evidence="3" id="KW-1185">Reference proteome</keyword>
<evidence type="ECO:0000313" key="2">
    <source>
        <dbReference type="EMBL" id="UQZ84137.1"/>
    </source>
</evidence>
<dbReference type="Proteomes" id="UP001057134">
    <property type="component" value="Chromosome"/>
</dbReference>
<accession>A0ABY4RQ69</accession>
<dbReference type="InterPro" id="IPR030395">
    <property type="entry name" value="GP_PDE_dom"/>
</dbReference>